<comment type="caution">
    <text evidence="2">The sequence shown here is derived from an EMBL/GenBank/DDBJ whole genome shotgun (WGS) entry which is preliminary data.</text>
</comment>
<protein>
    <submittedName>
        <fullName evidence="2">Uncharacterized protein</fullName>
    </submittedName>
</protein>
<gene>
    <name evidence="2" type="ORF">D9V32_13490</name>
</gene>
<evidence type="ECO:0000313" key="2">
    <source>
        <dbReference type="EMBL" id="RLP74356.1"/>
    </source>
</evidence>
<evidence type="ECO:0000313" key="3">
    <source>
        <dbReference type="Proteomes" id="UP000272503"/>
    </source>
</evidence>
<accession>A0A3L7A226</accession>
<keyword evidence="3" id="KW-1185">Reference proteome</keyword>
<dbReference type="Proteomes" id="UP000272503">
    <property type="component" value="Unassembled WGS sequence"/>
</dbReference>
<proteinExistence type="predicted"/>
<sequence length="78" mass="8144">MVALVSPAGTEVEAEGDFLKRLLAKGWKEPGQPEPDDGPSEEGGSAEADPAVEGDPAPEEPGQPEPAKRKPGRPRKSD</sequence>
<dbReference type="RefSeq" id="WP_121649438.1">
    <property type="nucleotide sequence ID" value="NZ_RCUX01000011.1"/>
</dbReference>
<feature type="compositionally biased region" description="Basic residues" evidence="1">
    <location>
        <begin position="69"/>
        <end position="78"/>
    </location>
</feature>
<reference evidence="2 3" key="1">
    <citation type="submission" date="2018-10" db="EMBL/GenBank/DDBJ databases">
        <authorList>
            <person name="Li J."/>
        </authorList>
    </citation>
    <scope>NUCLEOTIDE SEQUENCE [LARGE SCALE GENOMIC DNA]</scope>
    <source>
        <strain evidence="2 3">IF 016277</strain>
    </source>
</reference>
<evidence type="ECO:0000256" key="1">
    <source>
        <dbReference type="SAM" id="MobiDB-lite"/>
    </source>
</evidence>
<organism evidence="2 3">
    <name type="scientific">Mycetocola tolaasinivorans</name>
    <dbReference type="NCBI Taxonomy" id="76635"/>
    <lineage>
        <taxon>Bacteria</taxon>
        <taxon>Bacillati</taxon>
        <taxon>Actinomycetota</taxon>
        <taxon>Actinomycetes</taxon>
        <taxon>Micrococcales</taxon>
        <taxon>Microbacteriaceae</taxon>
        <taxon>Mycetocola</taxon>
    </lineage>
</organism>
<name>A0A3L7A226_9MICO</name>
<dbReference type="AlphaFoldDB" id="A0A3L7A226"/>
<dbReference type="EMBL" id="RCUX01000011">
    <property type="protein sequence ID" value="RLP74356.1"/>
    <property type="molecule type" value="Genomic_DNA"/>
</dbReference>
<feature type="region of interest" description="Disordered" evidence="1">
    <location>
        <begin position="23"/>
        <end position="78"/>
    </location>
</feature>